<feature type="transmembrane region" description="Helical" evidence="1">
    <location>
        <begin position="164"/>
        <end position="186"/>
    </location>
</feature>
<name>A0A9Q5NZN8_9LACT</name>
<proteinExistence type="predicted"/>
<dbReference type="RefSeq" id="WP_070788468.1">
    <property type="nucleotide sequence ID" value="NZ_MKIQ01000029.1"/>
</dbReference>
<reference evidence="3" key="1">
    <citation type="submission" date="2016-09" db="EMBL/GenBank/DDBJ databases">
        <title>Draft genome sequence of a novel species of the family Streptococcaceae isolated from flowers.</title>
        <authorList>
            <person name="Chuah L.-O."/>
            <person name="Yap K.-P."/>
            <person name="Thong K.L."/>
            <person name="Liong M.T."/>
            <person name="Ahmad R."/>
            <person name="Rusul G."/>
        </authorList>
    </citation>
    <scope>NUCLEOTIDE SEQUENCE [LARGE SCALE GENOMIC DNA]</scope>
    <source>
        <strain evidence="3">HibF3</strain>
    </source>
</reference>
<sequence length="267" mass="30940">MDKDTKSRKVYTKRNSISFVVASLFSFGIFFVLPMIIKMAKRDNWESSLPPITTNLFPVGLVNILFVLWLGAWIYSKKIVYDENIPYSRVFNVNNFAIIFIIEVNLFFATALMNVLSVWGILSIFILTLMMIYVTFSSKNKSLQSLLFGYTFVNNKMDSFFKKLVENCIKFGGVIVLIYLLCKIFSSSKGEIKTDFMGITIATVSVIVMNIIVVIGEAYLLFPYLLYGYYKEKYSEEYRLYEGKTQLEWYGEKYFDKHIKGTSLEES</sequence>
<accession>A0A9Q5NZN8</accession>
<dbReference type="AlphaFoldDB" id="A0A9Q5NZN8"/>
<organism evidence="2 3">
    <name type="scientific">Floricoccus penangensis</name>
    <dbReference type="NCBI Taxonomy" id="1859475"/>
    <lineage>
        <taxon>Bacteria</taxon>
        <taxon>Bacillati</taxon>
        <taxon>Bacillota</taxon>
        <taxon>Bacilli</taxon>
        <taxon>Lactobacillales</taxon>
        <taxon>Streptococcaceae</taxon>
        <taxon>Floricoccus</taxon>
    </lineage>
</organism>
<evidence type="ECO:0000313" key="3">
    <source>
        <dbReference type="Proteomes" id="UP000177273"/>
    </source>
</evidence>
<feature type="transmembrane region" description="Helical" evidence="1">
    <location>
        <begin position="119"/>
        <end position="136"/>
    </location>
</feature>
<keyword evidence="1" id="KW-1133">Transmembrane helix</keyword>
<keyword evidence="1" id="KW-0812">Transmembrane</keyword>
<keyword evidence="1" id="KW-0472">Membrane</keyword>
<dbReference type="Proteomes" id="UP000177273">
    <property type="component" value="Unassembled WGS sequence"/>
</dbReference>
<comment type="caution">
    <text evidence="2">The sequence shown here is derived from an EMBL/GenBank/DDBJ whole genome shotgun (WGS) entry which is preliminary data.</text>
</comment>
<feature type="transmembrane region" description="Helical" evidence="1">
    <location>
        <begin position="198"/>
        <end position="222"/>
    </location>
</feature>
<evidence type="ECO:0000313" key="2">
    <source>
        <dbReference type="EMBL" id="OFI45998.1"/>
    </source>
</evidence>
<gene>
    <name evidence="2" type="ORF">BG262_05805</name>
</gene>
<feature type="transmembrane region" description="Helical" evidence="1">
    <location>
        <begin position="96"/>
        <end position="113"/>
    </location>
</feature>
<dbReference type="OrthoDB" id="2195257at2"/>
<evidence type="ECO:0000256" key="1">
    <source>
        <dbReference type="SAM" id="Phobius"/>
    </source>
</evidence>
<keyword evidence="3" id="KW-1185">Reference proteome</keyword>
<feature type="transmembrane region" description="Helical" evidence="1">
    <location>
        <begin position="16"/>
        <end position="37"/>
    </location>
</feature>
<dbReference type="EMBL" id="MKIQ01000029">
    <property type="protein sequence ID" value="OFI45998.1"/>
    <property type="molecule type" value="Genomic_DNA"/>
</dbReference>
<protein>
    <submittedName>
        <fullName evidence="2">Uncharacterized protein</fullName>
    </submittedName>
</protein>
<feature type="transmembrane region" description="Helical" evidence="1">
    <location>
        <begin position="57"/>
        <end position="75"/>
    </location>
</feature>